<keyword evidence="2" id="KW-1185">Reference proteome</keyword>
<organism evidence="1 2">
    <name type="scientific">Lacticaseibacillus baoqingensis</name>
    <dbReference type="NCBI Taxonomy" id="2486013"/>
    <lineage>
        <taxon>Bacteria</taxon>
        <taxon>Bacillati</taxon>
        <taxon>Bacillota</taxon>
        <taxon>Bacilli</taxon>
        <taxon>Lactobacillales</taxon>
        <taxon>Lactobacillaceae</taxon>
        <taxon>Lacticaseibacillus</taxon>
    </lineage>
</organism>
<reference evidence="2" key="1">
    <citation type="journal article" date="2019" name="Int. J. Syst. Evol. Microbiol.">
        <title>The Global Catalogue of Microorganisms (GCM) 10K type strain sequencing project: providing services to taxonomists for standard genome sequencing and annotation.</title>
        <authorList>
            <consortium name="The Broad Institute Genomics Platform"/>
            <consortium name="The Broad Institute Genome Sequencing Center for Infectious Disease"/>
            <person name="Wu L."/>
            <person name="Ma J."/>
        </authorList>
    </citation>
    <scope>NUCLEOTIDE SEQUENCE [LARGE SCALE GENOMIC DNA]</scope>
    <source>
        <strain evidence="2">CCM 8903</strain>
    </source>
</reference>
<protein>
    <submittedName>
        <fullName evidence="1">Uncharacterized protein</fullName>
    </submittedName>
</protein>
<gene>
    <name evidence="1" type="ORF">ACFQ5J_05370</name>
</gene>
<accession>A0ABW4E763</accession>
<sequence length="79" mass="9143">MNVLIISGIDLNHEFSAYVELNDDALGLLDCLHGDWFFTDYRVNRVTPIMLPGNIRTRNGAQKWLVKYLARKGYIKETK</sequence>
<evidence type="ECO:0000313" key="1">
    <source>
        <dbReference type="EMBL" id="MFD1484654.1"/>
    </source>
</evidence>
<comment type="caution">
    <text evidence="1">The sequence shown here is derived from an EMBL/GenBank/DDBJ whole genome shotgun (WGS) entry which is preliminary data.</text>
</comment>
<dbReference type="EMBL" id="JBHTON010000014">
    <property type="protein sequence ID" value="MFD1484654.1"/>
    <property type="molecule type" value="Genomic_DNA"/>
</dbReference>
<proteinExistence type="predicted"/>
<evidence type="ECO:0000313" key="2">
    <source>
        <dbReference type="Proteomes" id="UP001597252"/>
    </source>
</evidence>
<name>A0ABW4E763_9LACO</name>
<dbReference type="Proteomes" id="UP001597252">
    <property type="component" value="Unassembled WGS sequence"/>
</dbReference>
<dbReference type="RefSeq" id="WP_125753747.1">
    <property type="nucleotide sequence ID" value="NZ_JBHTON010000014.1"/>
</dbReference>